<name>A0A840V459_9BACT</name>
<evidence type="ECO:0000313" key="2">
    <source>
        <dbReference type="EMBL" id="MBB5352772.1"/>
    </source>
</evidence>
<dbReference type="InterPro" id="IPR041628">
    <property type="entry name" value="ChlI/MoxR_AAA_lid"/>
</dbReference>
<dbReference type="SMART" id="SM00382">
    <property type="entry name" value="AAA"/>
    <property type="match status" value="1"/>
</dbReference>
<dbReference type="Pfam" id="PF17863">
    <property type="entry name" value="AAA_lid_2"/>
    <property type="match status" value="1"/>
</dbReference>
<dbReference type="EC" id="3.6.3.-" evidence="2"/>
<dbReference type="AlphaFoldDB" id="A0A840V459"/>
<dbReference type="SUPFAM" id="SSF52540">
    <property type="entry name" value="P-loop containing nucleoside triphosphate hydrolases"/>
    <property type="match status" value="1"/>
</dbReference>
<organism evidence="2 3">
    <name type="scientific">Haloferula luteola</name>
    <dbReference type="NCBI Taxonomy" id="595692"/>
    <lineage>
        <taxon>Bacteria</taxon>
        <taxon>Pseudomonadati</taxon>
        <taxon>Verrucomicrobiota</taxon>
        <taxon>Verrucomicrobiia</taxon>
        <taxon>Verrucomicrobiales</taxon>
        <taxon>Verrucomicrobiaceae</taxon>
        <taxon>Haloferula</taxon>
    </lineage>
</organism>
<dbReference type="Gene3D" id="3.40.50.300">
    <property type="entry name" value="P-loop containing nucleotide triphosphate hydrolases"/>
    <property type="match status" value="1"/>
</dbReference>
<dbReference type="PANTHER" id="PTHR42759:SF5">
    <property type="entry name" value="METHANOL DEHYDROGENASE REGULATOR"/>
    <property type="match status" value="1"/>
</dbReference>
<sequence length="301" mass="32469">MDRLRPLHDRLVSTVLGSEDAADQLLIALLARGHVLIEGPPGIGKTSLAHTLASSIGGSFKRVQFTPDLLPADLLGHSLYRMDRGQFEFIPGPVFTHCLLADEINRTSPRVQSALLECMNEHRVTLDGVTRPLPDPFFVIATRNDADRHGTFPMPEPQLDRFLLSIRMELPSEATQKKILLEHASGTLTSPLDPLLTPEEILGIQRAAAQVPLSENVAGYIVGLCESLRRLAGGDAAVSVRASLALMQAARAAACLSQSAAVHPDHVQQVFPAVLRHRLLPADGSDSQPLVLSALETTPVP</sequence>
<dbReference type="InterPro" id="IPR050764">
    <property type="entry name" value="CbbQ/NirQ/NorQ/GpvN"/>
</dbReference>
<dbReference type="Gene3D" id="1.10.8.80">
    <property type="entry name" value="Magnesium chelatase subunit I, C-Terminal domain"/>
    <property type="match status" value="1"/>
</dbReference>
<accession>A0A840V459</accession>
<protein>
    <submittedName>
        <fullName evidence="2">MoxR-like ATPase</fullName>
        <ecNumber evidence="2">3.6.3.-</ecNumber>
    </submittedName>
</protein>
<keyword evidence="2" id="KW-0378">Hydrolase</keyword>
<dbReference type="RefSeq" id="WP_184020086.1">
    <property type="nucleotide sequence ID" value="NZ_JACHFD010000015.1"/>
</dbReference>
<dbReference type="EMBL" id="JACHFD010000015">
    <property type="protein sequence ID" value="MBB5352772.1"/>
    <property type="molecule type" value="Genomic_DNA"/>
</dbReference>
<gene>
    <name evidence="2" type="ORF">HNR46_003020</name>
</gene>
<dbReference type="InterPro" id="IPR011703">
    <property type="entry name" value="ATPase_AAA-3"/>
</dbReference>
<dbReference type="InterPro" id="IPR003593">
    <property type="entry name" value="AAA+_ATPase"/>
</dbReference>
<proteinExistence type="predicted"/>
<keyword evidence="3" id="KW-1185">Reference proteome</keyword>
<dbReference type="GO" id="GO:0016887">
    <property type="term" value="F:ATP hydrolysis activity"/>
    <property type="evidence" value="ECO:0007669"/>
    <property type="project" value="InterPro"/>
</dbReference>
<dbReference type="GO" id="GO:0005524">
    <property type="term" value="F:ATP binding"/>
    <property type="evidence" value="ECO:0007669"/>
    <property type="project" value="InterPro"/>
</dbReference>
<feature type="domain" description="AAA+ ATPase" evidence="1">
    <location>
        <begin position="31"/>
        <end position="172"/>
    </location>
</feature>
<dbReference type="CDD" id="cd00009">
    <property type="entry name" value="AAA"/>
    <property type="match status" value="1"/>
</dbReference>
<dbReference type="InterPro" id="IPR027417">
    <property type="entry name" value="P-loop_NTPase"/>
</dbReference>
<evidence type="ECO:0000259" key="1">
    <source>
        <dbReference type="SMART" id="SM00382"/>
    </source>
</evidence>
<reference evidence="2 3" key="1">
    <citation type="submission" date="2020-08" db="EMBL/GenBank/DDBJ databases">
        <title>Genomic Encyclopedia of Type Strains, Phase IV (KMG-IV): sequencing the most valuable type-strain genomes for metagenomic binning, comparative biology and taxonomic classification.</title>
        <authorList>
            <person name="Goeker M."/>
        </authorList>
    </citation>
    <scope>NUCLEOTIDE SEQUENCE [LARGE SCALE GENOMIC DNA]</scope>
    <source>
        <strain evidence="2 3">YC6886</strain>
    </source>
</reference>
<evidence type="ECO:0000313" key="3">
    <source>
        <dbReference type="Proteomes" id="UP000557717"/>
    </source>
</evidence>
<dbReference type="PANTHER" id="PTHR42759">
    <property type="entry name" value="MOXR FAMILY PROTEIN"/>
    <property type="match status" value="1"/>
</dbReference>
<dbReference type="Pfam" id="PF07726">
    <property type="entry name" value="AAA_3"/>
    <property type="match status" value="1"/>
</dbReference>
<dbReference type="PIRSF" id="PIRSF002849">
    <property type="entry name" value="AAA_ATPase_chaperone_MoxR_prd"/>
    <property type="match status" value="1"/>
</dbReference>
<dbReference type="Proteomes" id="UP000557717">
    <property type="component" value="Unassembled WGS sequence"/>
</dbReference>
<comment type="caution">
    <text evidence="2">The sequence shown here is derived from an EMBL/GenBank/DDBJ whole genome shotgun (WGS) entry which is preliminary data.</text>
</comment>